<dbReference type="InterPro" id="IPR049492">
    <property type="entry name" value="BD-FAE-like_dom"/>
</dbReference>
<dbReference type="InterPro" id="IPR029058">
    <property type="entry name" value="AB_hydrolase_fold"/>
</dbReference>
<reference evidence="3 4" key="1">
    <citation type="submission" date="2016-10" db="EMBL/GenBank/DDBJ databases">
        <authorList>
            <person name="Varghese N."/>
            <person name="Submissions S."/>
        </authorList>
    </citation>
    <scope>NUCLEOTIDE SEQUENCE [LARGE SCALE GENOMIC DNA]</scope>
    <source>
        <strain evidence="3 4">DSM 20748</strain>
    </source>
</reference>
<keyword evidence="4" id="KW-1185">Reference proteome</keyword>
<comment type="caution">
    <text evidence="3">The sequence shown here is derived from an EMBL/GenBank/DDBJ whole genome shotgun (WGS) entry which is preliminary data.</text>
</comment>
<dbReference type="Pfam" id="PF20434">
    <property type="entry name" value="BD-FAE"/>
    <property type="match status" value="1"/>
</dbReference>
<proteinExistence type="predicted"/>
<organism evidence="3 4">
    <name type="scientific">Salimicrobium album</name>
    <dbReference type="NCBI Taxonomy" id="50717"/>
    <lineage>
        <taxon>Bacteria</taxon>
        <taxon>Bacillati</taxon>
        <taxon>Bacillota</taxon>
        <taxon>Bacilli</taxon>
        <taxon>Bacillales</taxon>
        <taxon>Bacillaceae</taxon>
        <taxon>Salimicrobium</taxon>
    </lineage>
</organism>
<sequence>MQRIYYGEDIYQYGELMLPETPAPHPVVVIIHGGFWKADFDLDLTREIAMDLTAAGWATWNIEYNRIGQDGGGWPGSFRDVADAMDHLSHMEHEYHLDLDRIVTLGHSAGGHFALWLAGRHRLTETSDLYKENFLTPGAAVSLAGISDLSMMHMIHAFRDQELAKPADNPTAELMGGSPLEVPERYREGSPKELLPLSTAHILFHGSLDVNVPVGMSDDYYEWAENIGDPVKYIRLTDTEHFMFTDPSTRAWKKVKEEMELLLKHL</sequence>
<dbReference type="PANTHER" id="PTHR48081:SF13">
    <property type="entry name" value="ALPHA_BETA HYDROLASE"/>
    <property type="match status" value="1"/>
</dbReference>
<dbReference type="InterPro" id="IPR050300">
    <property type="entry name" value="GDXG_lipolytic_enzyme"/>
</dbReference>
<evidence type="ECO:0000313" key="3">
    <source>
        <dbReference type="EMBL" id="SDY13126.1"/>
    </source>
</evidence>
<protein>
    <submittedName>
        <fullName evidence="3">Acetyl esterase/lipase</fullName>
    </submittedName>
</protein>
<accession>A0A1H3HCA7</accession>
<dbReference type="PANTHER" id="PTHR48081">
    <property type="entry name" value="AB HYDROLASE SUPERFAMILY PROTEIN C4A8.06C"/>
    <property type="match status" value="1"/>
</dbReference>
<dbReference type="RefSeq" id="WP_093107710.1">
    <property type="nucleotide sequence ID" value="NZ_FNOS01000005.1"/>
</dbReference>
<name>A0A1H3HCA7_9BACI</name>
<evidence type="ECO:0000256" key="1">
    <source>
        <dbReference type="ARBA" id="ARBA00022801"/>
    </source>
</evidence>
<dbReference type="SUPFAM" id="SSF53474">
    <property type="entry name" value="alpha/beta-Hydrolases"/>
    <property type="match status" value="1"/>
</dbReference>
<evidence type="ECO:0000259" key="2">
    <source>
        <dbReference type="Pfam" id="PF20434"/>
    </source>
</evidence>
<dbReference type="Gene3D" id="3.40.50.1820">
    <property type="entry name" value="alpha/beta hydrolase"/>
    <property type="match status" value="1"/>
</dbReference>
<evidence type="ECO:0000313" key="4">
    <source>
        <dbReference type="Proteomes" id="UP000198647"/>
    </source>
</evidence>
<keyword evidence="1" id="KW-0378">Hydrolase</keyword>
<gene>
    <name evidence="3" type="ORF">SAMN04488081_2154</name>
</gene>
<dbReference type="EMBL" id="FNOS01000005">
    <property type="protein sequence ID" value="SDY13126.1"/>
    <property type="molecule type" value="Genomic_DNA"/>
</dbReference>
<feature type="domain" description="BD-FAE-like" evidence="2">
    <location>
        <begin position="20"/>
        <end position="223"/>
    </location>
</feature>
<dbReference type="Proteomes" id="UP000198647">
    <property type="component" value="Unassembled WGS sequence"/>
</dbReference>